<comment type="caution">
    <text evidence="3">The sequence shown here is derived from an EMBL/GenBank/DDBJ whole genome shotgun (WGS) entry which is preliminary data.</text>
</comment>
<feature type="transmembrane region" description="Helical" evidence="2">
    <location>
        <begin position="522"/>
        <end position="539"/>
    </location>
</feature>
<keyword evidence="2" id="KW-0472">Membrane</keyword>
<feature type="transmembrane region" description="Helical" evidence="2">
    <location>
        <begin position="546"/>
        <end position="566"/>
    </location>
</feature>
<keyword evidence="2" id="KW-1133">Transmembrane helix</keyword>
<dbReference type="SUPFAM" id="SSF103481">
    <property type="entry name" value="Multidrug resistance efflux transporter EmrE"/>
    <property type="match status" value="1"/>
</dbReference>
<feature type="region of interest" description="Disordered" evidence="1">
    <location>
        <begin position="269"/>
        <end position="288"/>
    </location>
</feature>
<dbReference type="Proteomes" id="UP001487740">
    <property type="component" value="Unassembled WGS sequence"/>
</dbReference>
<organism evidence="3 4">
    <name type="scientific">Scylla paramamosain</name>
    <name type="common">Mud crab</name>
    <dbReference type="NCBI Taxonomy" id="85552"/>
    <lineage>
        <taxon>Eukaryota</taxon>
        <taxon>Metazoa</taxon>
        <taxon>Ecdysozoa</taxon>
        <taxon>Arthropoda</taxon>
        <taxon>Crustacea</taxon>
        <taxon>Multicrustacea</taxon>
        <taxon>Malacostraca</taxon>
        <taxon>Eumalacostraca</taxon>
        <taxon>Eucarida</taxon>
        <taxon>Decapoda</taxon>
        <taxon>Pleocyemata</taxon>
        <taxon>Brachyura</taxon>
        <taxon>Eubrachyura</taxon>
        <taxon>Portunoidea</taxon>
        <taxon>Portunidae</taxon>
        <taxon>Portuninae</taxon>
        <taxon>Scylla</taxon>
    </lineage>
</organism>
<feature type="transmembrane region" description="Helical" evidence="2">
    <location>
        <begin position="427"/>
        <end position="445"/>
    </location>
</feature>
<proteinExistence type="predicted"/>
<feature type="compositionally biased region" description="Pro residues" evidence="1">
    <location>
        <begin position="277"/>
        <end position="286"/>
    </location>
</feature>
<reference evidence="3 4" key="1">
    <citation type="submission" date="2023-03" db="EMBL/GenBank/DDBJ databases">
        <title>High-quality genome of Scylla paramamosain provides insights in environmental adaptation.</title>
        <authorList>
            <person name="Zhang L."/>
        </authorList>
    </citation>
    <scope>NUCLEOTIDE SEQUENCE [LARGE SCALE GENOMIC DNA]</scope>
    <source>
        <strain evidence="3">LZ_2023a</strain>
        <tissue evidence="3">Muscle</tissue>
    </source>
</reference>
<feature type="compositionally biased region" description="Basic and acidic residues" evidence="1">
    <location>
        <begin position="1"/>
        <end position="16"/>
    </location>
</feature>
<keyword evidence="2" id="KW-0812">Transmembrane</keyword>
<evidence type="ECO:0000313" key="3">
    <source>
        <dbReference type="EMBL" id="KAK8393431.1"/>
    </source>
</evidence>
<evidence type="ECO:0008006" key="5">
    <source>
        <dbReference type="Google" id="ProtNLM"/>
    </source>
</evidence>
<dbReference type="EMBL" id="JARAKH010000021">
    <property type="protein sequence ID" value="KAK8393431.1"/>
    <property type="molecule type" value="Genomic_DNA"/>
</dbReference>
<name>A0AAW0U1P6_SCYPA</name>
<dbReference type="AlphaFoldDB" id="A0AAW0U1P6"/>
<gene>
    <name evidence="3" type="ORF">O3P69_013425</name>
</gene>
<evidence type="ECO:0000313" key="4">
    <source>
        <dbReference type="Proteomes" id="UP001487740"/>
    </source>
</evidence>
<feature type="transmembrane region" description="Helical" evidence="2">
    <location>
        <begin position="578"/>
        <end position="599"/>
    </location>
</feature>
<dbReference type="InterPro" id="IPR037185">
    <property type="entry name" value="EmrE-like"/>
</dbReference>
<evidence type="ECO:0000256" key="1">
    <source>
        <dbReference type="SAM" id="MobiDB-lite"/>
    </source>
</evidence>
<sequence length="645" mass="70733">MSGSVQKREGQREGGHGRHGSRLVSERDPASATMTEDAGARRPSIATIFNPRRGRGSTPSRPSVVVTDEDSPGPPLQLSNGSGMRVGSAGISGRCGTPGGSISINQGSPVPHPDGDTASAADSPRDGQPSKCARLRKAFLSQTTKKCASLCLHPQATMRSHLFVPLINPFVPKPHGLYVALQEPQPRVRDISAGRSRTKTGPATPHRTSGIYGRRLQSYSQLTDLDIAGDLATGNMVLNIHFQIALGNIILNRGGLASYLLRHHGLGRRHTPHQGHVPPPGSPPSAPARFHRCQPHRRFLPLNSTVAPPKQREVFDAPFFTTWFCTAWTGLFFPLYLACHSCFRRDKDSLKVSLKTIAQNFRDRGVTFSKFMTRCCLFCMLWVVTNYMYVYSLRILDCTDVMALYSAHVSFVYLLSWVILHDQFVGVRIVAVILCNTGTALLAYMDGITRTKTLGGVVLAAASAAGSAVYKVLFKKVIGEASFGQVSLIFTVIALLNTILLSPFVAALYFSGYEVVVWSHLQWPNLLIAAALSLAANLLGNFGVAFTFEIFITLGLVLAIPVSAALDIKWYHVKFEGMKLAGVVLIVCGFFLVLFPANWPEYITKVLRWGRHRKRNQPRQQPEPIDYRTGLISRSHLRSPSGLIR</sequence>
<dbReference type="PANTHER" id="PTHR19346:SF4">
    <property type="entry name" value="SUGAR PHOSPHATE TRANSPORTER DOMAIN-CONTAINING PROTEIN"/>
    <property type="match status" value="1"/>
</dbReference>
<feature type="transmembrane region" description="Helical" evidence="2">
    <location>
        <begin position="371"/>
        <end position="390"/>
    </location>
</feature>
<keyword evidence="4" id="KW-1185">Reference proteome</keyword>
<feature type="transmembrane region" description="Helical" evidence="2">
    <location>
        <begin position="402"/>
        <end position="420"/>
    </location>
</feature>
<feature type="region of interest" description="Disordered" evidence="1">
    <location>
        <begin position="1"/>
        <end position="131"/>
    </location>
</feature>
<dbReference type="InterPro" id="IPR026505">
    <property type="entry name" value="Solute_c_fam_35_mem_F3/F4"/>
</dbReference>
<accession>A0AAW0U1P6</accession>
<dbReference type="PANTHER" id="PTHR19346">
    <property type="entry name" value="SUGAR PHOSPHATE TRANSPORTER DOMAIN-CONTAINING PROTEIN"/>
    <property type="match status" value="1"/>
</dbReference>
<evidence type="ECO:0000256" key="2">
    <source>
        <dbReference type="SAM" id="Phobius"/>
    </source>
</evidence>
<feature type="transmembrane region" description="Helical" evidence="2">
    <location>
        <begin position="486"/>
        <end position="510"/>
    </location>
</feature>
<protein>
    <recommendedName>
        <fullName evidence="5">Thiamine transporter SLC35F3</fullName>
    </recommendedName>
</protein>
<feature type="transmembrane region" description="Helical" evidence="2">
    <location>
        <begin position="319"/>
        <end position="339"/>
    </location>
</feature>
<feature type="transmembrane region" description="Helical" evidence="2">
    <location>
        <begin position="457"/>
        <end position="474"/>
    </location>
</feature>